<evidence type="ECO:0000256" key="3">
    <source>
        <dbReference type="ARBA" id="ARBA00005689"/>
    </source>
</evidence>
<evidence type="ECO:0000256" key="7">
    <source>
        <dbReference type="ARBA" id="ARBA00022692"/>
    </source>
</evidence>
<dbReference type="OrthoDB" id="9804592at2"/>
<evidence type="ECO:0000313" key="21">
    <source>
        <dbReference type="EMBL" id="SHK50581.1"/>
    </source>
</evidence>
<evidence type="ECO:0000256" key="11">
    <source>
        <dbReference type="ARBA" id="ARBA00022989"/>
    </source>
</evidence>
<feature type="compositionally biased region" description="Basic and acidic residues" evidence="17">
    <location>
        <begin position="388"/>
        <end position="399"/>
    </location>
</feature>
<dbReference type="EC" id="7.1.1.1" evidence="4 16"/>
<evidence type="ECO:0000256" key="9">
    <source>
        <dbReference type="ARBA" id="ARBA00022857"/>
    </source>
</evidence>
<evidence type="ECO:0000256" key="6">
    <source>
        <dbReference type="ARBA" id="ARBA00022519"/>
    </source>
</evidence>
<evidence type="ECO:0000256" key="18">
    <source>
        <dbReference type="SAM" id="Phobius"/>
    </source>
</evidence>
<reference evidence="22" key="1">
    <citation type="submission" date="2016-11" db="EMBL/GenBank/DDBJ databases">
        <authorList>
            <person name="Varghese N."/>
            <person name="Submissions S."/>
        </authorList>
    </citation>
    <scope>NUCLEOTIDE SEQUENCE [LARGE SCALE GENOMIC DNA]</scope>
    <source>
        <strain evidence="22">ALO Sharm</strain>
    </source>
</reference>
<dbReference type="SMART" id="SM01002">
    <property type="entry name" value="AlaDh_PNT_C"/>
    <property type="match status" value="1"/>
</dbReference>
<feature type="domain" description="Alanine dehydrogenase/pyridine nucleotide transhydrogenase N-terminal" evidence="20">
    <location>
        <begin position="4"/>
        <end position="139"/>
    </location>
</feature>
<feature type="transmembrane region" description="Helical" evidence="18">
    <location>
        <begin position="490"/>
        <end position="512"/>
    </location>
</feature>
<comment type="function">
    <text evidence="1 16">The transhydrogenation between NADH and NADP is coupled to respiration and ATP hydrolysis and functions as a proton pump across the membrane.</text>
</comment>
<dbReference type="RefSeq" id="WP_064699248.1">
    <property type="nucleotide sequence ID" value="NZ_BDEO01000006.1"/>
</dbReference>
<dbReference type="CDD" id="cd05304">
    <property type="entry name" value="Rubrum_tdh"/>
    <property type="match status" value="1"/>
</dbReference>
<comment type="subcellular location">
    <subcellularLocation>
        <location evidence="2">Cell inner membrane</location>
        <topology evidence="2">Multi-pass membrane protein</topology>
    </subcellularLocation>
</comment>
<proteinExistence type="inferred from homology"/>
<dbReference type="SUPFAM" id="SSF51735">
    <property type="entry name" value="NAD(P)-binding Rossmann-fold domains"/>
    <property type="match status" value="1"/>
</dbReference>
<dbReference type="AlphaFoldDB" id="A0A1M6T0W1"/>
<dbReference type="NCBIfam" id="TIGR00561">
    <property type="entry name" value="pntA"/>
    <property type="match status" value="1"/>
</dbReference>
<dbReference type="FunFam" id="3.40.50.720:FF:000028">
    <property type="entry name" value="NAD(P) transhydrogenase subunit alpha"/>
    <property type="match status" value="1"/>
</dbReference>
<evidence type="ECO:0000259" key="20">
    <source>
        <dbReference type="SMART" id="SM01003"/>
    </source>
</evidence>
<comment type="catalytic activity">
    <reaction evidence="14 16">
        <text>NAD(+) + NADPH + H(+)(in) = NADH + NADP(+) + H(+)(out)</text>
        <dbReference type="Rhea" id="RHEA:47992"/>
        <dbReference type="ChEBI" id="CHEBI:15378"/>
        <dbReference type="ChEBI" id="CHEBI:57540"/>
        <dbReference type="ChEBI" id="CHEBI:57783"/>
        <dbReference type="ChEBI" id="CHEBI:57945"/>
        <dbReference type="ChEBI" id="CHEBI:58349"/>
        <dbReference type="EC" id="7.1.1.1"/>
    </reaction>
</comment>
<evidence type="ECO:0000256" key="10">
    <source>
        <dbReference type="ARBA" id="ARBA00022967"/>
    </source>
</evidence>
<dbReference type="InterPro" id="IPR007698">
    <property type="entry name" value="AlaDH/PNT_NAD(H)-bd"/>
</dbReference>
<keyword evidence="6" id="KW-0997">Cell inner membrane</keyword>
<dbReference type="SMART" id="SM01003">
    <property type="entry name" value="AlaDh_PNT_N"/>
    <property type="match status" value="1"/>
</dbReference>
<evidence type="ECO:0000256" key="14">
    <source>
        <dbReference type="ARBA" id="ARBA00048202"/>
    </source>
</evidence>
<organism evidence="21 22">
    <name type="scientific">Halomonas caseinilytica</name>
    <dbReference type="NCBI Taxonomy" id="438744"/>
    <lineage>
        <taxon>Bacteria</taxon>
        <taxon>Pseudomonadati</taxon>
        <taxon>Pseudomonadota</taxon>
        <taxon>Gammaproteobacteria</taxon>
        <taxon>Oceanospirillales</taxon>
        <taxon>Halomonadaceae</taxon>
        <taxon>Halomonas</taxon>
    </lineage>
</organism>
<keyword evidence="12 16" id="KW-0520">NAD</keyword>
<evidence type="ECO:0000256" key="16">
    <source>
        <dbReference type="PIRNR" id="PIRNR000203"/>
    </source>
</evidence>
<dbReference type="InterPro" id="IPR036291">
    <property type="entry name" value="NAD(P)-bd_dom_sf"/>
</dbReference>
<keyword evidence="10 16" id="KW-1278">Translocase</keyword>
<feature type="transmembrane region" description="Helical" evidence="18">
    <location>
        <begin position="415"/>
        <end position="434"/>
    </location>
</feature>
<name>A0A1M6T0W1_9GAMM</name>
<dbReference type="GO" id="GO:0050661">
    <property type="term" value="F:NADP binding"/>
    <property type="evidence" value="ECO:0007669"/>
    <property type="project" value="TreeGrafter"/>
</dbReference>
<dbReference type="InterPro" id="IPR008143">
    <property type="entry name" value="Ala_DH/PNT_CS2"/>
</dbReference>
<dbReference type="InterPro" id="IPR007886">
    <property type="entry name" value="AlaDH/PNT_N"/>
</dbReference>
<evidence type="ECO:0000256" key="8">
    <source>
        <dbReference type="ARBA" id="ARBA00022741"/>
    </source>
</evidence>
<feature type="domain" description="Alanine dehydrogenase/pyridine nucleotide transhydrogenase NAD(H)-binding" evidence="19">
    <location>
        <begin position="148"/>
        <end position="315"/>
    </location>
</feature>
<dbReference type="Proteomes" id="UP000184248">
    <property type="component" value="Unassembled WGS sequence"/>
</dbReference>
<keyword evidence="9 16" id="KW-0521">NADP</keyword>
<dbReference type="NCBIfam" id="NF006942">
    <property type="entry name" value="PRK09424.1"/>
    <property type="match status" value="1"/>
</dbReference>
<dbReference type="Pfam" id="PF12769">
    <property type="entry name" value="PNTB_4TM"/>
    <property type="match status" value="1"/>
</dbReference>
<keyword evidence="22" id="KW-1185">Reference proteome</keyword>
<dbReference type="PIRSF" id="PIRSF000203">
    <property type="entry name" value="NADP_transhydrogenase_alpha"/>
    <property type="match status" value="1"/>
</dbReference>
<evidence type="ECO:0000256" key="2">
    <source>
        <dbReference type="ARBA" id="ARBA00004429"/>
    </source>
</evidence>
<keyword evidence="8 16" id="KW-0547">Nucleotide-binding</keyword>
<dbReference type="InterPro" id="IPR024605">
    <property type="entry name" value="NADP_transhyd_a_C"/>
</dbReference>
<gene>
    <name evidence="21" type="ORF">SAMN05192556_103179</name>
</gene>
<feature type="region of interest" description="Disordered" evidence="17">
    <location>
        <begin position="377"/>
        <end position="399"/>
    </location>
</feature>
<evidence type="ECO:0000256" key="12">
    <source>
        <dbReference type="ARBA" id="ARBA00023027"/>
    </source>
</evidence>
<evidence type="ECO:0000256" key="5">
    <source>
        <dbReference type="ARBA" id="ARBA00022475"/>
    </source>
</evidence>
<keyword evidence="11 18" id="KW-1133">Transmembrane helix</keyword>
<dbReference type="PROSITE" id="PS00837">
    <property type="entry name" value="ALADH_PNT_2"/>
    <property type="match status" value="1"/>
</dbReference>
<dbReference type="SUPFAM" id="SSF52283">
    <property type="entry name" value="Formate/glycerate dehydrogenase catalytic domain-like"/>
    <property type="match status" value="1"/>
</dbReference>
<dbReference type="GO" id="GO:0008750">
    <property type="term" value="F:proton-translocating NAD(P)+ transhydrogenase activity"/>
    <property type="evidence" value="ECO:0007669"/>
    <property type="project" value="UniProtKB-EC"/>
</dbReference>
<keyword evidence="13 18" id="KW-0472">Membrane</keyword>
<comment type="similarity">
    <text evidence="3 16">Belongs to the AlaDH/PNT family.</text>
</comment>
<feature type="transmembrane region" description="Helical" evidence="18">
    <location>
        <begin position="465"/>
        <end position="484"/>
    </location>
</feature>
<protein>
    <recommendedName>
        <fullName evidence="15 16">NAD(P) transhydrogenase subunit alpha</fullName>
        <ecNumber evidence="4 16">7.1.1.1</ecNumber>
    </recommendedName>
</protein>
<evidence type="ECO:0000256" key="17">
    <source>
        <dbReference type="SAM" id="MobiDB-lite"/>
    </source>
</evidence>
<dbReference type="EMBL" id="FRAL01000003">
    <property type="protein sequence ID" value="SHK50581.1"/>
    <property type="molecule type" value="Genomic_DNA"/>
</dbReference>
<dbReference type="PANTHER" id="PTHR10160">
    <property type="entry name" value="NAD(P) TRANSHYDROGENASE"/>
    <property type="match status" value="1"/>
</dbReference>
<dbReference type="Gene3D" id="3.40.50.720">
    <property type="entry name" value="NAD(P)-binding Rossmann-like Domain"/>
    <property type="match status" value="2"/>
</dbReference>
<keyword evidence="5" id="KW-1003">Cell membrane</keyword>
<dbReference type="GO" id="GO:0005886">
    <property type="term" value="C:plasma membrane"/>
    <property type="evidence" value="ECO:0007669"/>
    <property type="project" value="UniProtKB-SubCell"/>
</dbReference>
<dbReference type="GO" id="GO:0016491">
    <property type="term" value="F:oxidoreductase activity"/>
    <property type="evidence" value="ECO:0007669"/>
    <property type="project" value="InterPro"/>
</dbReference>
<dbReference type="Pfam" id="PF05222">
    <property type="entry name" value="AlaDh_PNT_N"/>
    <property type="match status" value="1"/>
</dbReference>
<evidence type="ECO:0000256" key="15">
    <source>
        <dbReference type="ARBA" id="ARBA00071831"/>
    </source>
</evidence>
<evidence type="ECO:0000259" key="19">
    <source>
        <dbReference type="SMART" id="SM01002"/>
    </source>
</evidence>
<dbReference type="Pfam" id="PF01262">
    <property type="entry name" value="AlaDh_PNT_C"/>
    <property type="match status" value="1"/>
</dbReference>
<keyword evidence="7 18" id="KW-0812">Transmembrane</keyword>
<sequence length="523" mass="55526">MKIGAPKECAEGEARVALTPESAQHLQKLGHECLVEAGAGTAAGFDDTAYREAGVEVIEGAEALWDAADVVIKVREPSDEEAGRLRQGKTLISFFWPAQNEELLERCRATGANVIAMDMVPRISRAQKMDALSSTANIAGYRAVIEAGNQFGRFFTGQVTAAGKVPPAKVLVIGAGVAGLAAIGTATSLGAVVRAFDVRPEVAEQIESMGAEFLFLDFDDAEDGSESGGYAKPSSPEFREKQLALFREQAPDVDIVITTALIPGKPAPKLWLDDMVKAMKPGSVIVDLAAERGGNCDLTEPDQRIVTDNGVVIVGYTDFPSRMATQASLLYATNVRHMLADLTPEKDGQLHHDMEDDVIRGATVAYEGEITFPPPPPKVQAIGAAKPKPKEKEPTPEEKKAAEHAAFVGQTKRQVGMLAVGGALMLLLGQVAPASFMQHFIVFVLACFVGFQVIWGVSHSLHTPLMAVTNAISGIIVLGAILQIGSGSFLVGLLAAISVLIATINIVGGFLVTRRMLAMFQKS</sequence>
<dbReference type="InterPro" id="IPR026255">
    <property type="entry name" value="NADP_transhyd_a"/>
</dbReference>
<evidence type="ECO:0000313" key="22">
    <source>
        <dbReference type="Proteomes" id="UP000184248"/>
    </source>
</evidence>
<evidence type="ECO:0000256" key="13">
    <source>
        <dbReference type="ARBA" id="ARBA00023136"/>
    </source>
</evidence>
<feature type="transmembrane region" description="Helical" evidence="18">
    <location>
        <begin position="440"/>
        <end position="458"/>
    </location>
</feature>
<evidence type="ECO:0000256" key="1">
    <source>
        <dbReference type="ARBA" id="ARBA00003943"/>
    </source>
</evidence>
<evidence type="ECO:0000256" key="4">
    <source>
        <dbReference type="ARBA" id="ARBA00012943"/>
    </source>
</evidence>
<dbReference type="PANTHER" id="PTHR10160:SF19">
    <property type="entry name" value="PROTON-TRANSLOCATING NAD(P)(+) TRANSHYDROGENASE"/>
    <property type="match status" value="1"/>
</dbReference>
<accession>A0A1M6T0W1</accession>
<dbReference type="GO" id="GO:0006740">
    <property type="term" value="P:NADPH regeneration"/>
    <property type="evidence" value="ECO:0007669"/>
    <property type="project" value="TreeGrafter"/>
</dbReference>